<comment type="caution">
    <text evidence="1">The sequence shown here is derived from an EMBL/GenBank/DDBJ whole genome shotgun (WGS) entry which is preliminary data.</text>
</comment>
<proteinExistence type="predicted"/>
<dbReference type="Proteomes" id="UP001523543">
    <property type="component" value="Unassembled WGS sequence"/>
</dbReference>
<reference evidence="1 2" key="1">
    <citation type="submission" date="2022-06" db="EMBL/GenBank/DDBJ databases">
        <title>Acetobacer genomes from food samples.</title>
        <authorList>
            <person name="Sombolestani A."/>
        </authorList>
    </citation>
    <scope>NUCLEOTIDE SEQUENCE [LARGE SCALE GENOMIC DNA]</scope>
    <source>
        <strain evidence="1 2">R-83281</strain>
    </source>
</reference>
<name>A0ABT1ENY7_9PROT</name>
<evidence type="ECO:0000313" key="2">
    <source>
        <dbReference type="Proteomes" id="UP001523543"/>
    </source>
</evidence>
<protein>
    <recommendedName>
        <fullName evidence="3">Glycosyl transferase</fullName>
    </recommendedName>
</protein>
<keyword evidence="2" id="KW-1185">Reference proteome</keyword>
<accession>A0ABT1ENY7</accession>
<evidence type="ECO:0008006" key="3">
    <source>
        <dbReference type="Google" id="ProtNLM"/>
    </source>
</evidence>
<sequence length="707" mass="80111">MSFYLLSWHGTLAGYTGMSMHPASFTAVQSHAVTPVILHALNQLEPFGTFIQVQPVETAARLVALKAGTHYISSRDTGRFATEPHCAEWEQFLAIPLETLPILHDLTTCTWYENTRFLGTARCAGHEIHLQDRKWQIHDLRAERSGDTLTLWTDTAPERTVLQLCPSSRLTSLIKALAERLETPDIDPATTPWADLDDLRGQILLVTPNPENTGHILYLSRLCGLFELWDLATGFLAYAQTQDERPDLFWFAAILALRSNDYAAAACLLEQALETKFPNQDVLQKTQSLLTALKAGENIFPLLPRHMRHRALPAFDGLFDALLVPMPLSHNCNQPITQAYSVQFEEICAVQDIPHRIRMVNTERRMNGESYWEEINRGHIGWLTRQRAEADIHYEKARTLAIQNRLLPVHYNSGVLTWLAKADSKALVTHPVPDQLGLSSWTWRFSPHADKQPDLCLVFGSDSRYFMFIPKLIFSLIKACRANPNYGRIELCIGVNQPTPKQLSFLTTVAEWLEKHAPRLGLTFAHGKLTSQNPTTYTTIRYLMLPEITARYHCPVITADCDGYFPEEFISLWHKMRETTDYGFRLYSYDKSGRQLNGEPWGFGAGISYFGDPEKLPEISNFLSNYLNTAYNPENPTNWCVDQCALAEAFQQFVAPHWNALRIKFMDDGPSLMVMPHHVGGKKELLAHEGAVSQEDVLQDLLAHTPT</sequence>
<organism evidence="1 2">
    <name type="scientific">Acetobacter cerevisiae</name>
    <dbReference type="NCBI Taxonomy" id="178900"/>
    <lineage>
        <taxon>Bacteria</taxon>
        <taxon>Pseudomonadati</taxon>
        <taxon>Pseudomonadota</taxon>
        <taxon>Alphaproteobacteria</taxon>
        <taxon>Acetobacterales</taxon>
        <taxon>Acetobacteraceae</taxon>
        <taxon>Acetobacter</taxon>
    </lineage>
</organism>
<evidence type="ECO:0000313" key="1">
    <source>
        <dbReference type="EMBL" id="MCP1245085.1"/>
    </source>
</evidence>
<dbReference type="EMBL" id="JAMYZR010000003">
    <property type="protein sequence ID" value="MCP1245085.1"/>
    <property type="molecule type" value="Genomic_DNA"/>
</dbReference>
<dbReference type="RefSeq" id="WP_253549621.1">
    <property type="nucleotide sequence ID" value="NZ_JAMYZR010000003.1"/>
</dbReference>
<gene>
    <name evidence="1" type="ORF">NKW54_03920</name>
</gene>